<dbReference type="RefSeq" id="WP_219059171.1">
    <property type="nucleotide sequence ID" value="NZ_JAHBBH010000029.1"/>
</dbReference>
<dbReference type="PROSITE" id="PS50932">
    <property type="entry name" value="HTH_LACI_2"/>
    <property type="match status" value="1"/>
</dbReference>
<evidence type="ECO:0000259" key="4">
    <source>
        <dbReference type="PROSITE" id="PS50932"/>
    </source>
</evidence>
<evidence type="ECO:0000256" key="2">
    <source>
        <dbReference type="ARBA" id="ARBA00023125"/>
    </source>
</evidence>
<dbReference type="Pfam" id="PF00356">
    <property type="entry name" value="LacI"/>
    <property type="match status" value="1"/>
</dbReference>
<dbReference type="Proteomes" id="UP000700815">
    <property type="component" value="Unassembled WGS sequence"/>
</dbReference>
<name>A0ABS6WGH7_9BIFI</name>
<dbReference type="PANTHER" id="PTHR30146:SF109">
    <property type="entry name" value="HTH-TYPE TRANSCRIPTIONAL REGULATOR GALS"/>
    <property type="match status" value="1"/>
</dbReference>
<dbReference type="EMBL" id="JAHBBH010000029">
    <property type="protein sequence ID" value="MBW3093151.1"/>
    <property type="molecule type" value="Genomic_DNA"/>
</dbReference>
<keyword evidence="1" id="KW-0805">Transcription regulation</keyword>
<comment type="caution">
    <text evidence="5">The sequence shown here is derived from an EMBL/GenBank/DDBJ whole genome shotgun (WGS) entry which is preliminary data.</text>
</comment>
<dbReference type="Pfam" id="PF13377">
    <property type="entry name" value="Peripla_BP_3"/>
    <property type="match status" value="1"/>
</dbReference>
<accession>A0ABS6WGH7</accession>
<sequence length="349" mass="37307">MAEPTKVTMRDVAKAAGVSAMAASYALRNKPGVSEATRRRVVEAAETLNYRINTKASALKTGKSGTIGILIDDFDDPFWSRLIAHIYDAATGRGVLPIFQQAHSMRERAEEGLVGAQGFGQYCDGMIVATGGLNAEEVRTLTLGKPTVLFGYEGRANVLSAVNPPNEDGMRAAVEHLIDRGCRRIGFVGMRYLDDRGMASANSSNDKRTRGALTAMIDHGLAYDERSFFPCRPDERGGRSAADKIMERLASEPGCFDGFACNTDTNGVGLIGGLTAGGVRIPEDVKVIGFNGTRPAAFTQPSLSTISIDFAQLADMAVSLLLETIDADTPSRAVKVISGYTLEQRESTA</sequence>
<evidence type="ECO:0000256" key="3">
    <source>
        <dbReference type="ARBA" id="ARBA00023163"/>
    </source>
</evidence>
<dbReference type="CDD" id="cd01392">
    <property type="entry name" value="HTH_LacI"/>
    <property type="match status" value="1"/>
</dbReference>
<feature type="domain" description="HTH lacI-type" evidence="4">
    <location>
        <begin position="7"/>
        <end position="61"/>
    </location>
</feature>
<dbReference type="PROSITE" id="PS00356">
    <property type="entry name" value="HTH_LACI_1"/>
    <property type="match status" value="1"/>
</dbReference>
<dbReference type="GO" id="GO:0003677">
    <property type="term" value="F:DNA binding"/>
    <property type="evidence" value="ECO:0007669"/>
    <property type="project" value="UniProtKB-KW"/>
</dbReference>
<evidence type="ECO:0000256" key="1">
    <source>
        <dbReference type="ARBA" id="ARBA00023015"/>
    </source>
</evidence>
<reference evidence="5 6" key="1">
    <citation type="submission" date="2021-05" db="EMBL/GenBank/DDBJ databases">
        <title>Phylogenetic classification of ten novel species belonging to the genus Bifidobacterium comprising B. colchicus sp. nov., B. abeli sp. nov., B. bicoloris sp. nov., B. guerezis sp. nov., B. rosaliae sp. nov., B. santillanensis sp. nov., B. argentati sp. nov., B. amazzoni sp. nov., B. pluviali sp. nov., and B. pinnaculum sp. nov.</title>
        <authorList>
            <person name="Lugli G.A."/>
            <person name="Ruiz Garcia L."/>
            <person name="Margolles A."/>
            <person name="Ventura M."/>
        </authorList>
    </citation>
    <scope>NUCLEOTIDE SEQUENCE [LARGE SCALE GENOMIC DNA]</scope>
    <source>
        <strain evidence="5 6">82T10</strain>
    </source>
</reference>
<dbReference type="PANTHER" id="PTHR30146">
    <property type="entry name" value="LACI-RELATED TRANSCRIPTIONAL REPRESSOR"/>
    <property type="match status" value="1"/>
</dbReference>
<keyword evidence="2 5" id="KW-0238">DNA-binding</keyword>
<protein>
    <submittedName>
        <fullName evidence="5">LacI family DNA-binding transcriptional regulator</fullName>
    </submittedName>
</protein>
<organism evidence="5 6">
    <name type="scientific">Bifidobacterium miconis</name>
    <dbReference type="NCBI Taxonomy" id="2834435"/>
    <lineage>
        <taxon>Bacteria</taxon>
        <taxon>Bacillati</taxon>
        <taxon>Actinomycetota</taxon>
        <taxon>Actinomycetes</taxon>
        <taxon>Bifidobacteriales</taxon>
        <taxon>Bifidobacteriaceae</taxon>
        <taxon>Bifidobacterium</taxon>
    </lineage>
</organism>
<gene>
    <name evidence="5" type="ORF">KIH79_09515</name>
</gene>
<dbReference type="InterPro" id="IPR000843">
    <property type="entry name" value="HTH_LacI"/>
</dbReference>
<dbReference type="InterPro" id="IPR046335">
    <property type="entry name" value="LacI/GalR-like_sensor"/>
</dbReference>
<proteinExistence type="predicted"/>
<dbReference type="CDD" id="cd06267">
    <property type="entry name" value="PBP1_LacI_sugar_binding-like"/>
    <property type="match status" value="1"/>
</dbReference>
<evidence type="ECO:0000313" key="6">
    <source>
        <dbReference type="Proteomes" id="UP000700815"/>
    </source>
</evidence>
<dbReference type="SMART" id="SM00354">
    <property type="entry name" value="HTH_LACI"/>
    <property type="match status" value="1"/>
</dbReference>
<evidence type="ECO:0000313" key="5">
    <source>
        <dbReference type="EMBL" id="MBW3093151.1"/>
    </source>
</evidence>
<keyword evidence="3" id="KW-0804">Transcription</keyword>
<keyword evidence="6" id="KW-1185">Reference proteome</keyword>